<evidence type="ECO:0000256" key="7">
    <source>
        <dbReference type="ARBA" id="ARBA00047761"/>
    </source>
</evidence>
<organism evidence="12 13">
    <name type="scientific">Phaseolus vulgaris</name>
    <name type="common">Kidney bean</name>
    <name type="synonym">French bean</name>
    <dbReference type="NCBI Taxonomy" id="3885"/>
    <lineage>
        <taxon>Eukaryota</taxon>
        <taxon>Viridiplantae</taxon>
        <taxon>Streptophyta</taxon>
        <taxon>Embryophyta</taxon>
        <taxon>Tracheophyta</taxon>
        <taxon>Spermatophyta</taxon>
        <taxon>Magnoliopsida</taxon>
        <taxon>eudicotyledons</taxon>
        <taxon>Gunneridae</taxon>
        <taxon>Pentapetalae</taxon>
        <taxon>rosids</taxon>
        <taxon>fabids</taxon>
        <taxon>Fabales</taxon>
        <taxon>Fabaceae</taxon>
        <taxon>Papilionoideae</taxon>
        <taxon>50 kb inversion clade</taxon>
        <taxon>NPAAA clade</taxon>
        <taxon>indigoferoid/millettioid clade</taxon>
        <taxon>Phaseoleae</taxon>
        <taxon>Phaseolus</taxon>
    </lineage>
</organism>
<dbReference type="Gramene" id="ESW32105">
    <property type="protein sequence ID" value="ESW32105"/>
    <property type="gene ID" value="PHAVU_002G293400g"/>
</dbReference>
<dbReference type="SMART" id="SM00156">
    <property type="entry name" value="PP2Ac"/>
    <property type="match status" value="1"/>
</dbReference>
<evidence type="ECO:0000256" key="4">
    <source>
        <dbReference type="ARBA" id="ARBA00022801"/>
    </source>
</evidence>
<keyword evidence="4 9" id="KW-0378">Hydrolase</keyword>
<reference evidence="13" key="1">
    <citation type="journal article" date="2014" name="Nat. Genet.">
        <title>A reference genome for common bean and genome-wide analysis of dual domestications.</title>
        <authorList>
            <person name="Schmutz J."/>
            <person name="McClean P.E."/>
            <person name="Mamidi S."/>
            <person name="Wu G.A."/>
            <person name="Cannon S.B."/>
            <person name="Grimwood J."/>
            <person name="Jenkins J."/>
            <person name="Shu S."/>
            <person name="Song Q."/>
            <person name="Chavarro C."/>
            <person name="Torres-Torres M."/>
            <person name="Geffroy V."/>
            <person name="Moghaddam S.M."/>
            <person name="Gao D."/>
            <person name="Abernathy B."/>
            <person name="Barry K."/>
            <person name="Blair M."/>
            <person name="Brick M.A."/>
            <person name="Chovatia M."/>
            <person name="Gepts P."/>
            <person name="Goodstein D.M."/>
            <person name="Gonzales M."/>
            <person name="Hellsten U."/>
            <person name="Hyten D.L."/>
            <person name="Jia G."/>
            <person name="Kelly J.D."/>
            <person name="Kudrna D."/>
            <person name="Lee R."/>
            <person name="Richard M.M."/>
            <person name="Miklas P.N."/>
            <person name="Osorno J.M."/>
            <person name="Rodrigues J."/>
            <person name="Thareau V."/>
            <person name="Urrea C.A."/>
            <person name="Wang M."/>
            <person name="Yu Y."/>
            <person name="Zhang M."/>
            <person name="Wing R.A."/>
            <person name="Cregan P.B."/>
            <person name="Rokhsar D.S."/>
            <person name="Jackson S.A."/>
        </authorList>
    </citation>
    <scope>NUCLEOTIDE SEQUENCE [LARGE SCALE GENOMIC DNA]</scope>
    <source>
        <strain evidence="13">cv. G19833</strain>
    </source>
</reference>
<dbReference type="InterPro" id="IPR029052">
    <property type="entry name" value="Metallo-depent_PP-like"/>
</dbReference>
<keyword evidence="5" id="KW-0904">Protein phosphatase</keyword>
<evidence type="ECO:0000259" key="11">
    <source>
        <dbReference type="PROSITE" id="PS00125"/>
    </source>
</evidence>
<evidence type="ECO:0000256" key="3">
    <source>
        <dbReference type="ARBA" id="ARBA00022723"/>
    </source>
</evidence>
<comment type="catalytic activity">
    <reaction evidence="8 9">
        <text>O-phospho-L-threonyl-[protein] + H2O = L-threonyl-[protein] + phosphate</text>
        <dbReference type="Rhea" id="RHEA:47004"/>
        <dbReference type="Rhea" id="RHEA-COMP:11060"/>
        <dbReference type="Rhea" id="RHEA-COMP:11605"/>
        <dbReference type="ChEBI" id="CHEBI:15377"/>
        <dbReference type="ChEBI" id="CHEBI:30013"/>
        <dbReference type="ChEBI" id="CHEBI:43474"/>
        <dbReference type="ChEBI" id="CHEBI:61977"/>
        <dbReference type="EC" id="3.1.3.16"/>
    </reaction>
</comment>
<dbReference type="PRINTS" id="PR00114">
    <property type="entry name" value="STPHPHTASE"/>
</dbReference>
<evidence type="ECO:0000256" key="2">
    <source>
        <dbReference type="ARBA" id="ARBA00005333"/>
    </source>
</evidence>
<comment type="similarity">
    <text evidence="2">Belongs to the PPP phosphatase family. PP-1 subfamily.</text>
</comment>
<dbReference type="GO" id="GO:0004722">
    <property type="term" value="F:protein serine/threonine phosphatase activity"/>
    <property type="evidence" value="ECO:0007669"/>
    <property type="project" value="UniProtKB-EC"/>
</dbReference>
<proteinExistence type="inferred from homology"/>
<dbReference type="SMR" id="V7CS56"/>
<dbReference type="PANTHER" id="PTHR11668:SF504">
    <property type="entry name" value="SERINE_THREONINE-PROTEIN PHOSPHATASE PP1 ISOZYME 6"/>
    <property type="match status" value="1"/>
</dbReference>
<feature type="region of interest" description="Disordered" evidence="10">
    <location>
        <begin position="296"/>
        <end position="321"/>
    </location>
</feature>
<feature type="domain" description="Serine/threonine specific protein phosphatases" evidence="11">
    <location>
        <begin position="118"/>
        <end position="123"/>
    </location>
</feature>
<dbReference type="Pfam" id="PF00149">
    <property type="entry name" value="Metallophos"/>
    <property type="match status" value="1"/>
</dbReference>
<dbReference type="OrthoDB" id="1930084at2759"/>
<dbReference type="CDD" id="cd07414">
    <property type="entry name" value="MPP_PP1_PPKL"/>
    <property type="match status" value="1"/>
</dbReference>
<dbReference type="InterPro" id="IPR031675">
    <property type="entry name" value="STPPase_N"/>
</dbReference>
<dbReference type="PROSITE" id="PS00125">
    <property type="entry name" value="SER_THR_PHOSPHATASE"/>
    <property type="match status" value="1"/>
</dbReference>
<comment type="catalytic activity">
    <reaction evidence="7">
        <text>O-phospho-L-seryl-[protein] + H2O = L-seryl-[protein] + phosphate</text>
        <dbReference type="Rhea" id="RHEA:20629"/>
        <dbReference type="Rhea" id="RHEA-COMP:9863"/>
        <dbReference type="Rhea" id="RHEA-COMP:11604"/>
        <dbReference type="ChEBI" id="CHEBI:15377"/>
        <dbReference type="ChEBI" id="CHEBI:29999"/>
        <dbReference type="ChEBI" id="CHEBI:43474"/>
        <dbReference type="ChEBI" id="CHEBI:83421"/>
        <dbReference type="EC" id="3.1.3.16"/>
    </reaction>
</comment>
<evidence type="ECO:0000256" key="5">
    <source>
        <dbReference type="ARBA" id="ARBA00022912"/>
    </source>
</evidence>
<dbReference type="PANTHER" id="PTHR11668">
    <property type="entry name" value="SERINE/THREONINE PROTEIN PHOSPHATASE"/>
    <property type="match status" value="1"/>
</dbReference>
<evidence type="ECO:0000313" key="13">
    <source>
        <dbReference type="Proteomes" id="UP000000226"/>
    </source>
</evidence>
<keyword evidence="3" id="KW-0479">Metal-binding</keyword>
<dbReference type="GO" id="GO:0005737">
    <property type="term" value="C:cytoplasm"/>
    <property type="evidence" value="ECO:0007669"/>
    <property type="project" value="TreeGrafter"/>
</dbReference>
<dbReference type="Pfam" id="PF16891">
    <property type="entry name" value="STPPase_N"/>
    <property type="match status" value="1"/>
</dbReference>
<keyword evidence="6" id="KW-0464">Manganese</keyword>
<evidence type="ECO:0000256" key="10">
    <source>
        <dbReference type="SAM" id="MobiDB-lite"/>
    </source>
</evidence>
<protein>
    <recommendedName>
        <fullName evidence="9">Serine/threonine-protein phosphatase</fullName>
        <ecNumber evidence="9">3.1.3.16</ecNumber>
    </recommendedName>
</protein>
<dbReference type="PhylomeDB" id="V7CS56"/>
<dbReference type="STRING" id="3885.V7CS56"/>
<dbReference type="InterPro" id="IPR004843">
    <property type="entry name" value="Calcineurin-like_PHP"/>
</dbReference>
<dbReference type="OMA" id="TVQMSEN"/>
<dbReference type="EMBL" id="CM002289">
    <property type="protein sequence ID" value="ESW32105.1"/>
    <property type="molecule type" value="Genomic_DNA"/>
</dbReference>
<dbReference type="InterPro" id="IPR006186">
    <property type="entry name" value="Ser/Thr-sp_prot-phosphatase"/>
</dbReference>
<evidence type="ECO:0000256" key="9">
    <source>
        <dbReference type="RuleBase" id="RU004273"/>
    </source>
</evidence>
<dbReference type="GO" id="GO:0005634">
    <property type="term" value="C:nucleus"/>
    <property type="evidence" value="ECO:0007669"/>
    <property type="project" value="TreeGrafter"/>
</dbReference>
<dbReference type="FunFam" id="3.60.21.10:FF:000026">
    <property type="entry name" value="Serine/threonine-protein phosphatase"/>
    <property type="match status" value="1"/>
</dbReference>
<keyword evidence="13" id="KW-1185">Reference proteome</keyword>
<evidence type="ECO:0000256" key="1">
    <source>
        <dbReference type="ARBA" id="ARBA00001936"/>
    </source>
</evidence>
<dbReference type="eggNOG" id="KOG0374">
    <property type="taxonomic scope" value="Eukaryota"/>
</dbReference>
<comment type="cofactor">
    <cofactor evidence="1">
        <name>Mn(2+)</name>
        <dbReference type="ChEBI" id="CHEBI:29035"/>
    </cofactor>
</comment>
<name>V7CS56_PHAVU</name>
<dbReference type="Gene3D" id="3.60.21.10">
    <property type="match status" value="1"/>
</dbReference>
<sequence>MDENLLDDIIRRLVAAKNGRTTKQVQLTEAEIRQLCASSKEIFLSQPNLLELEAPIKICGDVHGQYSDLLRLFEYGGYPPEANYLFLGDYVDRGKQSIETICLLLAYKVKYKENFFLLRGNHECASINRIYGFYDECKRRFNVRIWKTFTECFNCLPVAALIDEKILCMHGGLSPDLKHLDQIRNIARPIDVPDHGLLCDLLWADPDKDLDGWGENDRGVSFTFGADKVVEFLEQHDLDLICRAHQVVEDGYEFFAKRQLVTIFSAPNYCGEFDNAGAMMSVDDTLTCSFQILKSSEKKGKGGSGNNTSRPGTPPHKGGKN</sequence>
<accession>V7CS56</accession>
<evidence type="ECO:0000256" key="8">
    <source>
        <dbReference type="ARBA" id="ARBA00048336"/>
    </source>
</evidence>
<dbReference type="EC" id="3.1.3.16" evidence="9"/>
<dbReference type="AlphaFoldDB" id="V7CS56"/>
<dbReference type="Proteomes" id="UP000000226">
    <property type="component" value="Chromosome 2"/>
</dbReference>
<evidence type="ECO:0000313" key="12">
    <source>
        <dbReference type="EMBL" id="ESW32105.1"/>
    </source>
</evidence>
<dbReference type="SUPFAM" id="SSF56300">
    <property type="entry name" value="Metallo-dependent phosphatases"/>
    <property type="match status" value="1"/>
</dbReference>
<gene>
    <name evidence="12" type="ORF">PHAVU_002G293400g</name>
</gene>
<dbReference type="GO" id="GO:0046872">
    <property type="term" value="F:metal ion binding"/>
    <property type="evidence" value="ECO:0007669"/>
    <property type="project" value="UniProtKB-KW"/>
</dbReference>
<dbReference type="InterPro" id="IPR050341">
    <property type="entry name" value="PP1_catalytic_subunit"/>
</dbReference>
<evidence type="ECO:0000256" key="6">
    <source>
        <dbReference type="ARBA" id="ARBA00023211"/>
    </source>
</evidence>